<dbReference type="EMBL" id="WTPW01001163">
    <property type="protein sequence ID" value="KAF0452024.1"/>
    <property type="molecule type" value="Genomic_DNA"/>
</dbReference>
<reference evidence="2 3" key="1">
    <citation type="journal article" date="2019" name="Environ. Microbiol.">
        <title>At the nexus of three kingdoms: the genome of the mycorrhizal fungus Gigaspora margarita provides insights into plant, endobacterial and fungal interactions.</title>
        <authorList>
            <person name="Venice F."/>
            <person name="Ghignone S."/>
            <person name="Salvioli di Fossalunga A."/>
            <person name="Amselem J."/>
            <person name="Novero M."/>
            <person name="Xianan X."/>
            <person name="Sedzielewska Toro K."/>
            <person name="Morin E."/>
            <person name="Lipzen A."/>
            <person name="Grigoriev I.V."/>
            <person name="Henrissat B."/>
            <person name="Martin F.M."/>
            <person name="Bonfante P."/>
        </authorList>
    </citation>
    <scope>NUCLEOTIDE SEQUENCE [LARGE SCALE GENOMIC DNA]</scope>
    <source>
        <strain evidence="2 3">BEG34</strain>
    </source>
</reference>
<proteinExistence type="predicted"/>
<evidence type="ECO:0000313" key="2">
    <source>
        <dbReference type="EMBL" id="KAF0452024.1"/>
    </source>
</evidence>
<feature type="transmembrane region" description="Helical" evidence="1">
    <location>
        <begin position="23"/>
        <end position="42"/>
    </location>
</feature>
<name>A0A8H3XEB7_GIGMA</name>
<gene>
    <name evidence="2" type="ORF">F8M41_001960</name>
</gene>
<dbReference type="AlphaFoldDB" id="A0A8H3XEB7"/>
<keyword evidence="1" id="KW-0812">Transmembrane</keyword>
<protein>
    <submittedName>
        <fullName evidence="2">Uncharacterized protein</fullName>
    </submittedName>
</protein>
<keyword evidence="1" id="KW-1133">Transmembrane helix</keyword>
<organism evidence="2 3">
    <name type="scientific">Gigaspora margarita</name>
    <dbReference type="NCBI Taxonomy" id="4874"/>
    <lineage>
        <taxon>Eukaryota</taxon>
        <taxon>Fungi</taxon>
        <taxon>Fungi incertae sedis</taxon>
        <taxon>Mucoromycota</taxon>
        <taxon>Glomeromycotina</taxon>
        <taxon>Glomeromycetes</taxon>
        <taxon>Diversisporales</taxon>
        <taxon>Gigasporaceae</taxon>
        <taxon>Gigaspora</taxon>
    </lineage>
</organism>
<keyword evidence="1" id="KW-0472">Membrane</keyword>
<dbReference type="Proteomes" id="UP000439903">
    <property type="component" value="Unassembled WGS sequence"/>
</dbReference>
<comment type="caution">
    <text evidence="2">The sequence shown here is derived from an EMBL/GenBank/DDBJ whole genome shotgun (WGS) entry which is preliminary data.</text>
</comment>
<keyword evidence="3" id="KW-1185">Reference proteome</keyword>
<accession>A0A8H3XEB7</accession>
<sequence length="114" mass="13050">MKHGWCLSCVPDTVTKWTTRNKLLLAYGNVIVINLFVLIFIINIEYNYCFDEGIRVLLSLDAAMEFNKTNKFFILEITGWCMKNILFPKASASKSQDYKVMGLVVILMSQQSGQ</sequence>
<evidence type="ECO:0000313" key="3">
    <source>
        <dbReference type="Proteomes" id="UP000439903"/>
    </source>
</evidence>
<evidence type="ECO:0000256" key="1">
    <source>
        <dbReference type="SAM" id="Phobius"/>
    </source>
</evidence>